<proteinExistence type="predicted"/>
<evidence type="ECO:0000313" key="1">
    <source>
        <dbReference type="EMBL" id="EDY60783.1"/>
    </source>
</evidence>
<accession>B5I6S8</accession>
<gene>
    <name evidence="1" type="ORF">SSEG_10150</name>
</gene>
<organism evidence="1 2">
    <name type="scientific">Streptomyces sviceus (strain ATCC 29083 / DSM 924 / JCM 4929 / NBRC 13980 / NCIMB 11184 / NRRL 5439 / UC 5370)</name>
    <dbReference type="NCBI Taxonomy" id="463191"/>
    <lineage>
        <taxon>Bacteria</taxon>
        <taxon>Bacillati</taxon>
        <taxon>Actinomycetota</taxon>
        <taxon>Actinomycetes</taxon>
        <taxon>Kitasatosporales</taxon>
        <taxon>Streptomycetaceae</taxon>
        <taxon>Streptomyces</taxon>
    </lineage>
</organism>
<evidence type="ECO:0000313" key="2">
    <source>
        <dbReference type="Proteomes" id="UP000002785"/>
    </source>
</evidence>
<dbReference type="eggNOG" id="ENOG50320KG">
    <property type="taxonomic scope" value="Bacteria"/>
</dbReference>
<keyword evidence="2" id="KW-1185">Reference proteome</keyword>
<dbReference type="Proteomes" id="UP000002785">
    <property type="component" value="Chromosome"/>
</dbReference>
<sequence>MELFDERTVIKTVHGLPESRAFSGVRRKLWPLAAVVTATLVMSGCSSGSDDKTEDRSTSVCDGKLRSEAFGTLTGDGGVTSEETHDFHPKEWTAGGRCYVYGEKHSVQIDYLWRLDNLDKYRSPGPSTVKTFKIGAVTGYLETTKVRVAKGDVHQNRAWLALPCAIPGEETRDHAMLEIEVKEPPPARPLDDSLTKAFVSALTVATSYLGDDVFKCSESPAPAASGSASPNASGG</sequence>
<protein>
    <submittedName>
        <fullName evidence="1">Uncharacterized protein</fullName>
    </submittedName>
</protein>
<dbReference type="HOGENOM" id="CLU_1179698_0_0_11"/>
<dbReference type="EMBL" id="CM000951">
    <property type="protein sequence ID" value="EDY60783.1"/>
    <property type="molecule type" value="Genomic_DNA"/>
</dbReference>
<dbReference type="AlphaFoldDB" id="B5I6S8"/>
<name>B5I6S8_STRX2</name>
<reference evidence="1" key="1">
    <citation type="submission" date="2009-10" db="EMBL/GenBank/DDBJ databases">
        <title>The genome sequence of Streptomyces sviceus strain ATCC 29083.</title>
        <authorList>
            <consortium name="The Broad Institute Genome Sequencing Platform"/>
            <consortium name="Broad Institute Microbial Sequencing Center"/>
            <person name="Fischbach M."/>
            <person name="Godfrey P."/>
            <person name="Ward D."/>
            <person name="Young S."/>
            <person name="Zeng Q."/>
            <person name="Koehrsen M."/>
            <person name="Alvarado L."/>
            <person name="Berlin A.M."/>
            <person name="Bochicchio J."/>
            <person name="Borenstein D."/>
            <person name="Chapman S.B."/>
            <person name="Chen Z."/>
            <person name="Engels R."/>
            <person name="Freedman E."/>
            <person name="Gellesch M."/>
            <person name="Goldberg J."/>
            <person name="Griggs A."/>
            <person name="Gujja S."/>
            <person name="Heilman E.R."/>
            <person name="Heiman D.I."/>
            <person name="Hepburn T.A."/>
            <person name="Howarth C."/>
            <person name="Jen D."/>
            <person name="Larson L."/>
            <person name="Lewis B."/>
            <person name="Mehta T."/>
            <person name="Park D."/>
            <person name="Pearson M."/>
            <person name="Richards J."/>
            <person name="Roberts A."/>
            <person name="Saif S."/>
            <person name="Shea T.D."/>
            <person name="Shenoy N."/>
            <person name="Sisk P."/>
            <person name="Stolte C."/>
            <person name="Sykes S.N."/>
            <person name="Thomson T."/>
            <person name="Walk T."/>
            <person name="White J."/>
            <person name="Yandava C."/>
            <person name="Straight P."/>
            <person name="Clardy J."/>
            <person name="Hung D."/>
            <person name="Kolter R."/>
            <person name="Mekalanos J."/>
            <person name="Walker S."/>
            <person name="Walsh C.T."/>
            <person name="Wieland-Brown L.C."/>
            <person name="Haas B."/>
            <person name="Nusbaum C."/>
            <person name="Birren B."/>
        </authorList>
    </citation>
    <scope>NUCLEOTIDE SEQUENCE [LARGE SCALE GENOMIC DNA]</scope>
    <source>
        <strain evidence="1">ATCC 29083</strain>
    </source>
</reference>